<dbReference type="Pfam" id="PF13561">
    <property type="entry name" value="adh_short_C2"/>
    <property type="match status" value="1"/>
</dbReference>
<dbReference type="Pfam" id="PF00106">
    <property type="entry name" value="adh_short"/>
    <property type="match status" value="1"/>
</dbReference>
<keyword evidence="6" id="KW-1185">Reference proteome</keyword>
<keyword evidence="3" id="KW-0560">Oxidoreductase</keyword>
<proteinExistence type="inferred from homology"/>
<comment type="similarity">
    <text evidence="1">Belongs to the short-chain dehydrogenases/reductases (SDR) family.</text>
</comment>
<reference evidence="5 6" key="1">
    <citation type="journal article" date="2021" name="Sci. Rep.">
        <title>Genome sequencing of the multicellular alga Astrephomene provides insights into convergent evolution of germ-soma differentiation.</title>
        <authorList>
            <person name="Yamashita S."/>
            <person name="Yamamoto K."/>
            <person name="Matsuzaki R."/>
            <person name="Suzuki S."/>
            <person name="Yamaguchi H."/>
            <person name="Hirooka S."/>
            <person name="Minakuchi Y."/>
            <person name="Miyagishima S."/>
            <person name="Kawachi M."/>
            <person name="Toyoda A."/>
            <person name="Nozaki H."/>
        </authorList>
    </citation>
    <scope>NUCLEOTIDE SEQUENCE [LARGE SCALE GENOMIC DNA]</scope>
    <source>
        <strain evidence="5 6">NIES-4017</strain>
    </source>
</reference>
<accession>A0AAD3DRJ0</accession>
<feature type="region of interest" description="Disordered" evidence="4">
    <location>
        <begin position="339"/>
        <end position="382"/>
    </location>
</feature>
<keyword evidence="2" id="KW-0521">NADP</keyword>
<dbReference type="InterPro" id="IPR002347">
    <property type="entry name" value="SDR_fam"/>
</dbReference>
<evidence type="ECO:0000256" key="1">
    <source>
        <dbReference type="ARBA" id="ARBA00006484"/>
    </source>
</evidence>
<dbReference type="PANTHER" id="PTHR43963">
    <property type="entry name" value="CARBONYL REDUCTASE 1-RELATED"/>
    <property type="match status" value="1"/>
</dbReference>
<dbReference type="AlphaFoldDB" id="A0AAD3DRJ0"/>
<dbReference type="EMBL" id="BMAR01000015">
    <property type="protein sequence ID" value="GFR46735.1"/>
    <property type="molecule type" value="Genomic_DNA"/>
</dbReference>
<evidence type="ECO:0000256" key="2">
    <source>
        <dbReference type="ARBA" id="ARBA00022857"/>
    </source>
</evidence>
<dbReference type="PANTHER" id="PTHR43963:SF6">
    <property type="entry name" value="CHAIN DEHYDROGENASE FAMILY PROTEIN, PUTATIVE (AFU_ORTHOLOGUE AFUA_3G15350)-RELATED"/>
    <property type="match status" value="1"/>
</dbReference>
<organism evidence="5 6">
    <name type="scientific">Astrephomene gubernaculifera</name>
    <dbReference type="NCBI Taxonomy" id="47775"/>
    <lineage>
        <taxon>Eukaryota</taxon>
        <taxon>Viridiplantae</taxon>
        <taxon>Chlorophyta</taxon>
        <taxon>core chlorophytes</taxon>
        <taxon>Chlorophyceae</taxon>
        <taxon>CS clade</taxon>
        <taxon>Chlamydomonadales</taxon>
        <taxon>Astrephomenaceae</taxon>
        <taxon>Astrephomene</taxon>
    </lineage>
</organism>
<dbReference type="Gene3D" id="3.40.50.720">
    <property type="entry name" value="NAD(P)-binding Rossmann-like Domain"/>
    <property type="match status" value="1"/>
</dbReference>
<evidence type="ECO:0000256" key="3">
    <source>
        <dbReference type="ARBA" id="ARBA00023002"/>
    </source>
</evidence>
<comment type="caution">
    <text evidence="5">The sequence shown here is derived from an EMBL/GenBank/DDBJ whole genome shotgun (WGS) entry which is preliminary data.</text>
</comment>
<dbReference type="Proteomes" id="UP001054857">
    <property type="component" value="Unassembled WGS sequence"/>
</dbReference>
<protein>
    <submittedName>
        <fullName evidence="5">Uncharacterized protein</fullName>
    </submittedName>
</protein>
<evidence type="ECO:0000313" key="5">
    <source>
        <dbReference type="EMBL" id="GFR46735.1"/>
    </source>
</evidence>
<name>A0AAD3DRJ0_9CHLO</name>
<dbReference type="PRINTS" id="PR00081">
    <property type="entry name" value="GDHRDH"/>
</dbReference>
<gene>
    <name evidence="5" type="ORF">Agub_g8358</name>
</gene>
<evidence type="ECO:0000313" key="6">
    <source>
        <dbReference type="Proteomes" id="UP001054857"/>
    </source>
</evidence>
<evidence type="ECO:0000256" key="4">
    <source>
        <dbReference type="SAM" id="MobiDB-lite"/>
    </source>
</evidence>
<sequence length="417" mass="45082">MLGLRGQANRVACRSRTSKQAARVIPHAFLTRLGSVLAGLRPTGANMPLATDKWWDGNTVAVVTGGNKGIGFEAARMLAEQGLTTVVTARNEELGKQAAAKIQEAAPDSRVLFHQLDISDPASIDRFVTWLREQLGGLTILINNAGFAYKGSIFGADEAQVTLGTNYFGTRELTEKLIPLLRGPSRIVNVSSRAGSRSIVKSSALLSRLTSATSPQQLDSLAGEFVGAIRVGDYKDKGWPESMYGISKLLLSLWTAQLAEQLKGEKVMVNAMCPGWCRTDMSSQVSEGSAWRLLSIFNTSNYARHQERGGGCRHGGVAGASQPAGFHVRRILGRAQQHPLVRPRRRAGVGSRCGSRMPYGVQEGMERNGRPSLPRPPRAGLSWSGQRVWKEACCTSGLRSQVPENGQEVCAMTLQRG</sequence>
<dbReference type="SUPFAM" id="SSF51735">
    <property type="entry name" value="NAD(P)-binding Rossmann-fold domains"/>
    <property type="match status" value="1"/>
</dbReference>
<dbReference type="GO" id="GO:0016491">
    <property type="term" value="F:oxidoreductase activity"/>
    <property type="evidence" value="ECO:0007669"/>
    <property type="project" value="UniProtKB-KW"/>
</dbReference>
<dbReference type="InterPro" id="IPR036291">
    <property type="entry name" value="NAD(P)-bd_dom_sf"/>
</dbReference>